<proteinExistence type="predicted"/>
<comment type="caution">
    <text evidence="1">The sequence shown here is derived from an EMBL/GenBank/DDBJ whole genome shotgun (WGS) entry which is preliminary data.</text>
</comment>
<evidence type="ECO:0000313" key="1">
    <source>
        <dbReference type="EMBL" id="CAG8691605.1"/>
    </source>
</evidence>
<accession>A0ACA9P6U2</accession>
<dbReference type="EMBL" id="CAJVQC010018218">
    <property type="protein sequence ID" value="CAG8691605.1"/>
    <property type="molecule type" value="Genomic_DNA"/>
</dbReference>
<organism evidence="1 2">
    <name type="scientific">Racocetra persica</name>
    <dbReference type="NCBI Taxonomy" id="160502"/>
    <lineage>
        <taxon>Eukaryota</taxon>
        <taxon>Fungi</taxon>
        <taxon>Fungi incertae sedis</taxon>
        <taxon>Mucoromycota</taxon>
        <taxon>Glomeromycotina</taxon>
        <taxon>Glomeromycetes</taxon>
        <taxon>Diversisporales</taxon>
        <taxon>Gigasporaceae</taxon>
        <taxon>Racocetra</taxon>
    </lineage>
</organism>
<gene>
    <name evidence="1" type="ORF">RPERSI_LOCUS9578</name>
</gene>
<feature type="non-terminal residue" evidence="1">
    <location>
        <position position="118"/>
    </location>
</feature>
<name>A0ACA9P6U2_9GLOM</name>
<sequence>MPLSTKSTNQDESFMTITKEWQKYFEQLLYEWFILETLPLYMLESLSFQCFINKSILAFNIPNRKKFKRKIFESKNYVSLKISKLLKRKASWFKEVTVMIKNLSHPHTSDHIQEALEI</sequence>
<reference evidence="1" key="1">
    <citation type="submission" date="2021-06" db="EMBL/GenBank/DDBJ databases">
        <authorList>
            <person name="Kallberg Y."/>
            <person name="Tangrot J."/>
            <person name="Rosling A."/>
        </authorList>
    </citation>
    <scope>NUCLEOTIDE SEQUENCE</scope>
    <source>
        <strain evidence="1">MA461A</strain>
    </source>
</reference>
<protein>
    <submittedName>
        <fullName evidence="1">23619_t:CDS:1</fullName>
    </submittedName>
</protein>
<keyword evidence="2" id="KW-1185">Reference proteome</keyword>
<evidence type="ECO:0000313" key="2">
    <source>
        <dbReference type="Proteomes" id="UP000789920"/>
    </source>
</evidence>
<dbReference type="Proteomes" id="UP000789920">
    <property type="component" value="Unassembled WGS sequence"/>
</dbReference>